<accession>A0AAX6EVE1</accession>
<keyword evidence="2" id="KW-0489">Methyltransferase</keyword>
<keyword evidence="1" id="KW-0732">Signal</keyword>
<evidence type="ECO:0000313" key="3">
    <source>
        <dbReference type="Proteomes" id="UP001140949"/>
    </source>
</evidence>
<evidence type="ECO:0000313" key="2">
    <source>
        <dbReference type="EMBL" id="KAJ6807881.1"/>
    </source>
</evidence>
<sequence length="87" mass="9823">MIMIVVVALVCDLFAFPNDIFVSIPCSLQLSVWKKMMGHLVLWVSLVICVQVGDLITSYHRALHSFLTISEYFDAFIFFSDFVGEGS</sequence>
<dbReference type="AlphaFoldDB" id="A0AAX6EVE1"/>
<keyword evidence="2" id="KW-0808">Transferase</keyword>
<organism evidence="2 3">
    <name type="scientific">Iris pallida</name>
    <name type="common">Sweet iris</name>
    <dbReference type="NCBI Taxonomy" id="29817"/>
    <lineage>
        <taxon>Eukaryota</taxon>
        <taxon>Viridiplantae</taxon>
        <taxon>Streptophyta</taxon>
        <taxon>Embryophyta</taxon>
        <taxon>Tracheophyta</taxon>
        <taxon>Spermatophyta</taxon>
        <taxon>Magnoliopsida</taxon>
        <taxon>Liliopsida</taxon>
        <taxon>Asparagales</taxon>
        <taxon>Iridaceae</taxon>
        <taxon>Iridoideae</taxon>
        <taxon>Irideae</taxon>
        <taxon>Iris</taxon>
    </lineage>
</organism>
<feature type="chain" id="PRO_5044005272" evidence="1">
    <location>
        <begin position="16"/>
        <end position="87"/>
    </location>
</feature>
<protein>
    <submittedName>
        <fullName evidence="2">Methyltransferase, chloroplastic isoform X1</fullName>
    </submittedName>
</protein>
<dbReference type="GO" id="GO:0008168">
    <property type="term" value="F:methyltransferase activity"/>
    <property type="evidence" value="ECO:0007669"/>
    <property type="project" value="UniProtKB-KW"/>
</dbReference>
<reference evidence="2" key="2">
    <citation type="submission" date="2023-04" db="EMBL/GenBank/DDBJ databases">
        <authorList>
            <person name="Bruccoleri R.E."/>
            <person name="Oakeley E.J."/>
            <person name="Faust A.-M."/>
            <person name="Dessus-Babus S."/>
            <person name="Altorfer M."/>
            <person name="Burckhardt D."/>
            <person name="Oertli M."/>
            <person name="Naumann U."/>
            <person name="Petersen F."/>
            <person name="Wong J."/>
        </authorList>
    </citation>
    <scope>NUCLEOTIDE SEQUENCE</scope>
    <source>
        <strain evidence="2">GSM-AAB239-AS_SAM_17_03QT</strain>
        <tissue evidence="2">Leaf</tissue>
    </source>
</reference>
<dbReference type="EMBL" id="JANAVB010033815">
    <property type="protein sequence ID" value="KAJ6807881.1"/>
    <property type="molecule type" value="Genomic_DNA"/>
</dbReference>
<evidence type="ECO:0000256" key="1">
    <source>
        <dbReference type="SAM" id="SignalP"/>
    </source>
</evidence>
<proteinExistence type="predicted"/>
<dbReference type="Proteomes" id="UP001140949">
    <property type="component" value="Unassembled WGS sequence"/>
</dbReference>
<feature type="signal peptide" evidence="1">
    <location>
        <begin position="1"/>
        <end position="15"/>
    </location>
</feature>
<dbReference type="GO" id="GO:0032259">
    <property type="term" value="P:methylation"/>
    <property type="evidence" value="ECO:0007669"/>
    <property type="project" value="UniProtKB-KW"/>
</dbReference>
<comment type="caution">
    <text evidence="2">The sequence shown here is derived from an EMBL/GenBank/DDBJ whole genome shotgun (WGS) entry which is preliminary data.</text>
</comment>
<gene>
    <name evidence="2" type="ORF">M6B38_169690</name>
</gene>
<keyword evidence="3" id="KW-1185">Reference proteome</keyword>
<name>A0AAX6EVE1_IRIPA</name>
<reference evidence="2" key="1">
    <citation type="journal article" date="2023" name="GigaByte">
        <title>Genome assembly of the bearded iris, Iris pallida Lam.</title>
        <authorList>
            <person name="Bruccoleri R.E."/>
            <person name="Oakeley E.J."/>
            <person name="Faust A.M.E."/>
            <person name="Altorfer M."/>
            <person name="Dessus-Babus S."/>
            <person name="Burckhardt D."/>
            <person name="Oertli M."/>
            <person name="Naumann U."/>
            <person name="Petersen F."/>
            <person name="Wong J."/>
        </authorList>
    </citation>
    <scope>NUCLEOTIDE SEQUENCE</scope>
    <source>
        <strain evidence="2">GSM-AAB239-AS_SAM_17_03QT</strain>
    </source>
</reference>